<feature type="domain" description="Translation elongation factor P/YeiP central" evidence="11">
    <location>
        <begin position="68"/>
        <end position="122"/>
    </location>
</feature>
<dbReference type="SUPFAM" id="SSF50249">
    <property type="entry name" value="Nucleic acid-binding proteins"/>
    <property type="match status" value="2"/>
</dbReference>
<evidence type="ECO:0000256" key="8">
    <source>
        <dbReference type="NCBIfam" id="TIGR00038"/>
    </source>
</evidence>
<dbReference type="InterPro" id="IPR015365">
    <property type="entry name" value="Elong-fact-P_C"/>
</dbReference>
<keyword evidence="6 7" id="KW-0648">Protein biosynthesis</keyword>
<evidence type="ECO:0000256" key="5">
    <source>
        <dbReference type="ARBA" id="ARBA00022768"/>
    </source>
</evidence>
<dbReference type="PROSITE" id="PS01275">
    <property type="entry name" value="EFP"/>
    <property type="match status" value="1"/>
</dbReference>
<dbReference type="SMART" id="SM00841">
    <property type="entry name" value="Elong-fact-P_C"/>
    <property type="match status" value="1"/>
</dbReference>
<dbReference type="GO" id="GO:0003746">
    <property type="term" value="F:translation elongation factor activity"/>
    <property type="evidence" value="ECO:0007669"/>
    <property type="project" value="UniProtKB-UniRule"/>
</dbReference>
<organism evidence="12">
    <name type="scientific">Thermodesulfobacterium geofontis</name>
    <dbReference type="NCBI Taxonomy" id="1295609"/>
    <lineage>
        <taxon>Bacteria</taxon>
        <taxon>Pseudomonadati</taxon>
        <taxon>Thermodesulfobacteriota</taxon>
        <taxon>Thermodesulfobacteria</taxon>
        <taxon>Thermodesulfobacteriales</taxon>
        <taxon>Thermodesulfobacteriaceae</taxon>
        <taxon>Thermodesulfobacterium</taxon>
    </lineage>
</organism>
<dbReference type="InterPro" id="IPR011768">
    <property type="entry name" value="Transl_elongation_fac_P"/>
</dbReference>
<dbReference type="SMART" id="SM01185">
    <property type="entry name" value="EFP"/>
    <property type="match status" value="1"/>
</dbReference>
<dbReference type="NCBIfam" id="NF001810">
    <property type="entry name" value="PRK00529.1"/>
    <property type="match status" value="1"/>
</dbReference>
<evidence type="ECO:0000259" key="10">
    <source>
        <dbReference type="SMART" id="SM00841"/>
    </source>
</evidence>
<comment type="caution">
    <text evidence="12">The sequence shown here is derived from an EMBL/GenBank/DDBJ whole genome shotgun (WGS) entry which is preliminary data.</text>
</comment>
<evidence type="ECO:0000256" key="9">
    <source>
        <dbReference type="RuleBase" id="RU004389"/>
    </source>
</evidence>
<dbReference type="NCBIfam" id="TIGR00038">
    <property type="entry name" value="efp"/>
    <property type="match status" value="1"/>
</dbReference>
<dbReference type="Pfam" id="PF09285">
    <property type="entry name" value="Elong-fact-P_C"/>
    <property type="match status" value="1"/>
</dbReference>
<accession>A0A7V4JQF4</accession>
<dbReference type="InterPro" id="IPR013852">
    <property type="entry name" value="Transl_elong_P/YeiP_CS"/>
</dbReference>
<keyword evidence="4 7" id="KW-0963">Cytoplasm</keyword>
<evidence type="ECO:0000256" key="4">
    <source>
        <dbReference type="ARBA" id="ARBA00022490"/>
    </source>
</evidence>
<evidence type="ECO:0000259" key="11">
    <source>
        <dbReference type="SMART" id="SM01185"/>
    </source>
</evidence>
<evidence type="ECO:0000313" key="12">
    <source>
        <dbReference type="EMBL" id="HGU15826.1"/>
    </source>
</evidence>
<evidence type="ECO:0000256" key="6">
    <source>
        <dbReference type="ARBA" id="ARBA00022917"/>
    </source>
</evidence>
<comment type="subcellular location">
    <subcellularLocation>
        <location evidence="1 7">Cytoplasm</location>
    </subcellularLocation>
</comment>
<dbReference type="Gene3D" id="2.30.30.30">
    <property type="match status" value="1"/>
</dbReference>
<dbReference type="Gene3D" id="2.40.50.140">
    <property type="entry name" value="Nucleic acid-binding proteins"/>
    <property type="match status" value="2"/>
</dbReference>
<comment type="function">
    <text evidence="7">Involved in peptide bond synthesis. Stimulates efficient translation and peptide-bond synthesis on native or reconstituted 70S ribosomes in vitro. Probably functions indirectly by altering the affinity of the ribosome for aminoacyl-tRNA, thus increasing their reactivity as acceptors for peptidyl transferase.</text>
</comment>
<dbReference type="SUPFAM" id="SSF50104">
    <property type="entry name" value="Translation proteins SH3-like domain"/>
    <property type="match status" value="1"/>
</dbReference>
<feature type="domain" description="Elongation factor P C-terminal" evidence="10">
    <location>
        <begin position="130"/>
        <end position="185"/>
    </location>
</feature>
<dbReference type="Pfam" id="PF01132">
    <property type="entry name" value="EFP"/>
    <property type="match status" value="1"/>
</dbReference>
<dbReference type="InterPro" id="IPR014722">
    <property type="entry name" value="Rib_uL2_dom2"/>
</dbReference>
<proteinExistence type="inferred from homology"/>
<dbReference type="UniPathway" id="UPA00345"/>
<evidence type="ECO:0000256" key="7">
    <source>
        <dbReference type="HAMAP-Rule" id="MF_00141"/>
    </source>
</evidence>
<dbReference type="GO" id="GO:0005829">
    <property type="term" value="C:cytosol"/>
    <property type="evidence" value="ECO:0007669"/>
    <property type="project" value="UniProtKB-ARBA"/>
</dbReference>
<dbReference type="InterPro" id="IPR012340">
    <property type="entry name" value="NA-bd_OB-fold"/>
</dbReference>
<protein>
    <recommendedName>
        <fullName evidence="7 8">Elongation factor P</fullName>
        <shortName evidence="7">EF-P</shortName>
    </recommendedName>
</protein>
<dbReference type="PANTHER" id="PTHR30053:SF12">
    <property type="entry name" value="ELONGATION FACTOR P (EF-P) FAMILY PROTEIN"/>
    <property type="match status" value="1"/>
</dbReference>
<dbReference type="InterPro" id="IPR020599">
    <property type="entry name" value="Transl_elong_fac_P/YeiP"/>
</dbReference>
<comment type="pathway">
    <text evidence="2 7">Protein biosynthesis; polypeptide chain elongation.</text>
</comment>
<reference evidence="12" key="1">
    <citation type="journal article" date="2020" name="mSystems">
        <title>Genome- and Community-Level Interaction Insights into Carbon Utilization and Element Cycling Functions of Hydrothermarchaeota in Hydrothermal Sediment.</title>
        <authorList>
            <person name="Zhou Z."/>
            <person name="Liu Y."/>
            <person name="Xu W."/>
            <person name="Pan J."/>
            <person name="Luo Z.H."/>
            <person name="Li M."/>
        </authorList>
    </citation>
    <scope>NUCLEOTIDE SEQUENCE [LARGE SCALE GENOMIC DNA]</scope>
    <source>
        <strain evidence="12">SpSt-711</strain>
    </source>
</reference>
<dbReference type="FunFam" id="2.30.30.30:FF:000003">
    <property type="entry name" value="Elongation factor P"/>
    <property type="match status" value="1"/>
</dbReference>
<dbReference type="CDD" id="cd04470">
    <property type="entry name" value="S1_EF-P_repeat_1"/>
    <property type="match status" value="1"/>
</dbReference>
<dbReference type="HAMAP" id="MF_00141">
    <property type="entry name" value="EF_P"/>
    <property type="match status" value="1"/>
</dbReference>
<dbReference type="CDD" id="cd05794">
    <property type="entry name" value="S1_EF-P_repeat_2"/>
    <property type="match status" value="1"/>
</dbReference>
<keyword evidence="5 7" id="KW-0251">Elongation factor</keyword>
<dbReference type="InterPro" id="IPR013185">
    <property type="entry name" value="Transl_elong_KOW-like"/>
</dbReference>
<evidence type="ECO:0000256" key="3">
    <source>
        <dbReference type="ARBA" id="ARBA00009479"/>
    </source>
</evidence>
<evidence type="ECO:0000256" key="1">
    <source>
        <dbReference type="ARBA" id="ARBA00004496"/>
    </source>
</evidence>
<dbReference type="InterPro" id="IPR008991">
    <property type="entry name" value="Translation_prot_SH3-like_sf"/>
</dbReference>
<name>A0A7V4JQF4_9BACT</name>
<gene>
    <name evidence="7 12" type="primary">efp</name>
    <name evidence="12" type="ORF">ENU91_04145</name>
</gene>
<dbReference type="Pfam" id="PF08207">
    <property type="entry name" value="EFP_N"/>
    <property type="match status" value="1"/>
</dbReference>
<comment type="similarity">
    <text evidence="3 7 9">Belongs to the elongation factor P family.</text>
</comment>
<dbReference type="PIRSF" id="PIRSF005901">
    <property type="entry name" value="EF-P"/>
    <property type="match status" value="1"/>
</dbReference>
<dbReference type="AlphaFoldDB" id="A0A7V4JQF4"/>
<dbReference type="GO" id="GO:0043043">
    <property type="term" value="P:peptide biosynthetic process"/>
    <property type="evidence" value="ECO:0007669"/>
    <property type="project" value="InterPro"/>
</dbReference>
<dbReference type="FunFam" id="2.40.50.140:FF:000004">
    <property type="entry name" value="Elongation factor P"/>
    <property type="match status" value="1"/>
</dbReference>
<sequence length="187" mass="21684">MAYTTSEFKKGLKIEWEGKLYEILDFQHVKISKNQPTVKTKLKDLTTGRVLEVNFRAGERFEKPDFKEKEMQYLYKEGDQYVFMDLEDYDQVYIKEEEVGEASKYLKENLNVYVLYYKGKVVSIELPNIVELKVVETEPGVRGDTVGTATKPAKLETGFVIQVPLFINEGDIIRVDTRTGKYLERAS</sequence>
<dbReference type="FunFam" id="2.40.50.140:FF:000009">
    <property type="entry name" value="Elongation factor P"/>
    <property type="match status" value="1"/>
</dbReference>
<dbReference type="InterPro" id="IPR001059">
    <property type="entry name" value="Transl_elong_P/YeiP_cen"/>
</dbReference>
<evidence type="ECO:0000256" key="2">
    <source>
        <dbReference type="ARBA" id="ARBA00004815"/>
    </source>
</evidence>
<dbReference type="EMBL" id="DTEI01000072">
    <property type="protein sequence ID" value="HGU15826.1"/>
    <property type="molecule type" value="Genomic_DNA"/>
</dbReference>
<dbReference type="PANTHER" id="PTHR30053">
    <property type="entry name" value="ELONGATION FACTOR P"/>
    <property type="match status" value="1"/>
</dbReference>